<name>A0ABP5KC50_9ACTN</name>
<dbReference type="NCBIfam" id="TIGR03083">
    <property type="entry name" value="maleylpyruvate isomerase family mycothiol-dependent enzyme"/>
    <property type="match status" value="1"/>
</dbReference>
<dbReference type="Proteomes" id="UP001500443">
    <property type="component" value="Unassembled WGS sequence"/>
</dbReference>
<dbReference type="GO" id="GO:0016853">
    <property type="term" value="F:isomerase activity"/>
    <property type="evidence" value="ECO:0007669"/>
    <property type="project" value="UniProtKB-KW"/>
</dbReference>
<dbReference type="SUPFAM" id="SSF55718">
    <property type="entry name" value="SCP-like"/>
    <property type="match status" value="1"/>
</dbReference>
<dbReference type="InterPro" id="IPR024344">
    <property type="entry name" value="MDMPI_metal-binding"/>
</dbReference>
<dbReference type="Pfam" id="PF11716">
    <property type="entry name" value="MDMPI_N"/>
    <property type="match status" value="1"/>
</dbReference>
<dbReference type="InterPro" id="IPR010872">
    <property type="entry name" value="MDMPI_C-term_domain"/>
</dbReference>
<accession>A0ABP5KC50</accession>
<dbReference type="Gene3D" id="1.20.120.450">
    <property type="entry name" value="dinb family like domain"/>
    <property type="match status" value="1"/>
</dbReference>
<feature type="domain" description="MDMPI C-terminal" evidence="1">
    <location>
        <begin position="160"/>
        <end position="228"/>
    </location>
</feature>
<evidence type="ECO:0000259" key="2">
    <source>
        <dbReference type="Pfam" id="PF11716"/>
    </source>
</evidence>
<feature type="domain" description="Mycothiol-dependent maleylpyruvate isomerase metal-binding" evidence="2">
    <location>
        <begin position="19"/>
        <end position="151"/>
    </location>
</feature>
<dbReference type="SUPFAM" id="SSF109854">
    <property type="entry name" value="DinB/YfiT-like putative metalloenzymes"/>
    <property type="match status" value="1"/>
</dbReference>
<dbReference type="InterPro" id="IPR036527">
    <property type="entry name" value="SCP2_sterol-bd_dom_sf"/>
</dbReference>
<protein>
    <submittedName>
        <fullName evidence="3">Maleylpyruvate isomerase family mycothiol-dependent enzyme</fullName>
    </submittedName>
</protein>
<evidence type="ECO:0000313" key="3">
    <source>
        <dbReference type="EMBL" id="GAA2130349.1"/>
    </source>
</evidence>
<dbReference type="Pfam" id="PF07398">
    <property type="entry name" value="MDMPI_C"/>
    <property type="match status" value="1"/>
</dbReference>
<sequence length="232" mass="25135">MERPGGVPAGPEVWAYVLDGHERLRIALAELTEGGERGPSRLPDWTRAHVLSHLEGIGRALTRQARYALKGELVEVYDGGRPARDAGIEAGAVRSAAELTAAVTATLAEAEAVWGSVGDADWSRPVRYRDGDLLGALHCWWRELEVHTADADLATCSAAWPRELCLHLFEFLAPRAPAGLTLVESDGPVRHTFGTGGGPVVRGRLTDLTAWLAGRRPHQRLEGRLPELGPWP</sequence>
<dbReference type="InterPro" id="IPR017517">
    <property type="entry name" value="Maleyloyr_isom"/>
</dbReference>
<reference evidence="4" key="1">
    <citation type="journal article" date="2019" name="Int. J. Syst. Evol. Microbiol.">
        <title>The Global Catalogue of Microorganisms (GCM) 10K type strain sequencing project: providing services to taxonomists for standard genome sequencing and annotation.</title>
        <authorList>
            <consortium name="The Broad Institute Genomics Platform"/>
            <consortium name="The Broad Institute Genome Sequencing Center for Infectious Disease"/>
            <person name="Wu L."/>
            <person name="Ma J."/>
        </authorList>
    </citation>
    <scope>NUCLEOTIDE SEQUENCE [LARGE SCALE GENOMIC DNA]</scope>
    <source>
        <strain evidence="4">JCM 15481</strain>
    </source>
</reference>
<evidence type="ECO:0000259" key="1">
    <source>
        <dbReference type="Pfam" id="PF07398"/>
    </source>
</evidence>
<keyword evidence="3" id="KW-0413">Isomerase</keyword>
<proteinExistence type="predicted"/>
<dbReference type="EMBL" id="BAAAPF010000130">
    <property type="protein sequence ID" value="GAA2130349.1"/>
    <property type="molecule type" value="Genomic_DNA"/>
</dbReference>
<dbReference type="RefSeq" id="WP_344291226.1">
    <property type="nucleotide sequence ID" value="NZ_BAAAPF010000130.1"/>
</dbReference>
<keyword evidence="4" id="KW-1185">Reference proteome</keyword>
<organism evidence="3 4">
    <name type="scientific">Streptomyces synnematoformans</name>
    <dbReference type="NCBI Taxonomy" id="415721"/>
    <lineage>
        <taxon>Bacteria</taxon>
        <taxon>Bacillati</taxon>
        <taxon>Actinomycetota</taxon>
        <taxon>Actinomycetes</taxon>
        <taxon>Kitasatosporales</taxon>
        <taxon>Streptomycetaceae</taxon>
        <taxon>Streptomyces</taxon>
    </lineage>
</organism>
<dbReference type="InterPro" id="IPR034660">
    <property type="entry name" value="DinB/YfiT-like"/>
</dbReference>
<evidence type="ECO:0000313" key="4">
    <source>
        <dbReference type="Proteomes" id="UP001500443"/>
    </source>
</evidence>
<comment type="caution">
    <text evidence="3">The sequence shown here is derived from an EMBL/GenBank/DDBJ whole genome shotgun (WGS) entry which is preliminary data.</text>
</comment>
<gene>
    <name evidence="3" type="ORF">GCM10009802_38320</name>
</gene>